<organism evidence="1 2">
    <name type="scientific">Ataeniobius toweri</name>
    <dbReference type="NCBI Taxonomy" id="208326"/>
    <lineage>
        <taxon>Eukaryota</taxon>
        <taxon>Metazoa</taxon>
        <taxon>Chordata</taxon>
        <taxon>Craniata</taxon>
        <taxon>Vertebrata</taxon>
        <taxon>Euteleostomi</taxon>
        <taxon>Actinopterygii</taxon>
        <taxon>Neopterygii</taxon>
        <taxon>Teleostei</taxon>
        <taxon>Neoteleostei</taxon>
        <taxon>Acanthomorphata</taxon>
        <taxon>Ovalentaria</taxon>
        <taxon>Atherinomorphae</taxon>
        <taxon>Cyprinodontiformes</taxon>
        <taxon>Goodeidae</taxon>
        <taxon>Ataeniobius</taxon>
    </lineage>
</organism>
<proteinExistence type="predicted"/>
<gene>
    <name evidence="1" type="ORF">ATANTOWER_004480</name>
</gene>
<name>A0ABU7B5Z8_9TELE</name>
<sequence length="103" mass="11743">MLKTPKMWDWIFFFSALRHNKPRLSRPHRRLSCGSRKGQHLECVRVCVGVRGAKGRDGRSIFGLIWIVQQIQMCHVLATGNLTALKLGQARVSCHAKDLSPFM</sequence>
<accession>A0ABU7B5Z8</accession>
<reference evidence="1 2" key="1">
    <citation type="submission" date="2021-07" db="EMBL/GenBank/DDBJ databases">
        <authorList>
            <person name="Palmer J.M."/>
        </authorList>
    </citation>
    <scope>NUCLEOTIDE SEQUENCE [LARGE SCALE GENOMIC DNA]</scope>
    <source>
        <strain evidence="1 2">AT_MEX2019</strain>
        <tissue evidence="1">Muscle</tissue>
    </source>
</reference>
<evidence type="ECO:0000313" key="2">
    <source>
        <dbReference type="Proteomes" id="UP001345963"/>
    </source>
</evidence>
<comment type="caution">
    <text evidence="1">The sequence shown here is derived from an EMBL/GenBank/DDBJ whole genome shotgun (WGS) entry which is preliminary data.</text>
</comment>
<keyword evidence="2" id="KW-1185">Reference proteome</keyword>
<evidence type="ECO:0000313" key="1">
    <source>
        <dbReference type="EMBL" id="MED6245540.1"/>
    </source>
</evidence>
<protein>
    <submittedName>
        <fullName evidence="1">Uncharacterized protein</fullName>
    </submittedName>
</protein>
<dbReference type="Proteomes" id="UP001345963">
    <property type="component" value="Unassembled WGS sequence"/>
</dbReference>
<dbReference type="EMBL" id="JAHUTI010040828">
    <property type="protein sequence ID" value="MED6245540.1"/>
    <property type="molecule type" value="Genomic_DNA"/>
</dbReference>